<reference evidence="6" key="1">
    <citation type="journal article" date="2021" name="Genome Biol. Evol.">
        <title>A High-Quality Reference Genome for a Parasitic Bivalve with Doubly Uniparental Inheritance (Bivalvia: Unionida).</title>
        <authorList>
            <person name="Smith C.H."/>
        </authorList>
    </citation>
    <scope>NUCLEOTIDE SEQUENCE</scope>
    <source>
        <strain evidence="6">CHS0354</strain>
    </source>
</reference>
<feature type="compositionally biased region" description="Basic and acidic residues" evidence="3">
    <location>
        <begin position="21"/>
        <end position="43"/>
    </location>
</feature>
<dbReference type="GO" id="GO:0006915">
    <property type="term" value="P:apoptotic process"/>
    <property type="evidence" value="ECO:0007669"/>
    <property type="project" value="TreeGrafter"/>
</dbReference>
<reference evidence="6" key="2">
    <citation type="journal article" date="2021" name="Genome Biol. Evol.">
        <title>Developing a high-quality reference genome for a parasitic bivalve with doubly uniparental inheritance (Bivalvia: Unionida).</title>
        <authorList>
            <person name="Smith C.H."/>
        </authorList>
    </citation>
    <scope>NUCLEOTIDE SEQUENCE</scope>
    <source>
        <strain evidence="6">CHS0354</strain>
        <tissue evidence="6">Mantle</tissue>
    </source>
</reference>
<keyword evidence="7" id="KW-1185">Reference proteome</keyword>
<organism evidence="6 7">
    <name type="scientific">Potamilus streckersoni</name>
    <dbReference type="NCBI Taxonomy" id="2493646"/>
    <lineage>
        <taxon>Eukaryota</taxon>
        <taxon>Metazoa</taxon>
        <taxon>Spiralia</taxon>
        <taxon>Lophotrochozoa</taxon>
        <taxon>Mollusca</taxon>
        <taxon>Bivalvia</taxon>
        <taxon>Autobranchia</taxon>
        <taxon>Heteroconchia</taxon>
        <taxon>Palaeoheterodonta</taxon>
        <taxon>Unionida</taxon>
        <taxon>Unionoidea</taxon>
        <taxon>Unionidae</taxon>
        <taxon>Ambleminae</taxon>
        <taxon>Lampsilini</taxon>
        <taxon>Potamilus</taxon>
    </lineage>
</organism>
<dbReference type="PROSITE" id="PS01122">
    <property type="entry name" value="CASPASE_CYS"/>
    <property type="match status" value="1"/>
</dbReference>
<evidence type="ECO:0000256" key="3">
    <source>
        <dbReference type="SAM" id="MobiDB-lite"/>
    </source>
</evidence>
<dbReference type="InterPro" id="IPR002138">
    <property type="entry name" value="Pept_C14_p10"/>
</dbReference>
<evidence type="ECO:0008006" key="8">
    <source>
        <dbReference type="Google" id="ProtNLM"/>
    </source>
</evidence>
<comment type="caution">
    <text evidence="6">The sequence shown here is derived from an EMBL/GenBank/DDBJ whole genome shotgun (WGS) entry which is preliminary data.</text>
</comment>
<evidence type="ECO:0000259" key="5">
    <source>
        <dbReference type="PROSITE" id="PS50208"/>
    </source>
</evidence>
<dbReference type="InterPro" id="IPR001309">
    <property type="entry name" value="Pept_C14_p20"/>
</dbReference>
<dbReference type="Pfam" id="PF00656">
    <property type="entry name" value="Peptidase_C14"/>
    <property type="match status" value="1"/>
</dbReference>
<dbReference type="GO" id="GO:0005737">
    <property type="term" value="C:cytoplasm"/>
    <property type="evidence" value="ECO:0007669"/>
    <property type="project" value="TreeGrafter"/>
</dbReference>
<evidence type="ECO:0000313" key="6">
    <source>
        <dbReference type="EMBL" id="KAK3593310.1"/>
    </source>
</evidence>
<feature type="domain" description="Caspase family p20" evidence="5">
    <location>
        <begin position="367"/>
        <end position="502"/>
    </location>
</feature>
<dbReference type="InterPro" id="IPR002398">
    <property type="entry name" value="Pept_C14"/>
</dbReference>
<dbReference type="GO" id="GO:0004197">
    <property type="term" value="F:cysteine-type endopeptidase activity"/>
    <property type="evidence" value="ECO:0007669"/>
    <property type="project" value="InterPro"/>
</dbReference>
<feature type="region of interest" description="Disordered" evidence="3">
    <location>
        <begin position="1"/>
        <end position="62"/>
    </location>
</feature>
<dbReference type="InterPro" id="IPR029030">
    <property type="entry name" value="Caspase-like_dom_sf"/>
</dbReference>
<dbReference type="EMBL" id="JAEAOA010001877">
    <property type="protein sequence ID" value="KAK3593310.1"/>
    <property type="molecule type" value="Genomic_DNA"/>
</dbReference>
<dbReference type="SUPFAM" id="SSF52129">
    <property type="entry name" value="Caspase-like"/>
    <property type="match status" value="1"/>
</dbReference>
<dbReference type="InterPro" id="IPR033139">
    <property type="entry name" value="Caspase_cys_AS"/>
</dbReference>
<proteinExistence type="inferred from homology"/>
<name>A0AAE0VY59_9BIVA</name>
<gene>
    <name evidence="6" type="ORF">CHS0354_031370</name>
</gene>
<dbReference type="GO" id="GO:0043525">
    <property type="term" value="P:positive regulation of neuron apoptotic process"/>
    <property type="evidence" value="ECO:0007669"/>
    <property type="project" value="TreeGrafter"/>
</dbReference>
<evidence type="ECO:0000256" key="2">
    <source>
        <dbReference type="RuleBase" id="RU003971"/>
    </source>
</evidence>
<dbReference type="PANTHER" id="PTHR10454:SF210">
    <property type="entry name" value="CASPASE-2"/>
    <property type="match status" value="1"/>
</dbReference>
<dbReference type="InterPro" id="IPR011600">
    <property type="entry name" value="Pept_C14_caspase"/>
</dbReference>
<dbReference type="InterPro" id="IPR015917">
    <property type="entry name" value="Pept_C14A"/>
</dbReference>
<evidence type="ECO:0000313" key="7">
    <source>
        <dbReference type="Proteomes" id="UP001195483"/>
    </source>
</evidence>
<protein>
    <recommendedName>
        <fullName evidence="8">Caspase-1</fullName>
    </recommendedName>
</protein>
<dbReference type="GO" id="GO:0006508">
    <property type="term" value="P:proteolysis"/>
    <property type="evidence" value="ECO:0007669"/>
    <property type="project" value="InterPro"/>
</dbReference>
<evidence type="ECO:0000259" key="4">
    <source>
        <dbReference type="PROSITE" id="PS50207"/>
    </source>
</evidence>
<dbReference type="PROSITE" id="PS50207">
    <property type="entry name" value="CASPASE_P10"/>
    <property type="match status" value="1"/>
</dbReference>
<feature type="domain" description="Caspase family p10" evidence="4">
    <location>
        <begin position="587"/>
        <end position="614"/>
    </location>
</feature>
<dbReference type="PROSITE" id="PS50208">
    <property type="entry name" value="CASPASE_P20"/>
    <property type="match status" value="1"/>
</dbReference>
<dbReference type="PRINTS" id="PR00376">
    <property type="entry name" value="IL1BCENZYME"/>
</dbReference>
<comment type="similarity">
    <text evidence="1 2">Belongs to the peptidase C14A family.</text>
</comment>
<dbReference type="Gene3D" id="3.40.50.1460">
    <property type="match status" value="1"/>
</dbReference>
<evidence type="ECO:0000256" key="1">
    <source>
        <dbReference type="ARBA" id="ARBA00010134"/>
    </source>
</evidence>
<reference evidence="6" key="3">
    <citation type="submission" date="2023-05" db="EMBL/GenBank/DDBJ databases">
        <authorList>
            <person name="Smith C.H."/>
        </authorList>
    </citation>
    <scope>NUCLEOTIDE SEQUENCE</scope>
    <source>
        <strain evidence="6">CHS0354</strain>
        <tissue evidence="6">Mantle</tissue>
    </source>
</reference>
<dbReference type="AlphaFoldDB" id="A0AAE0VY59"/>
<dbReference type="PANTHER" id="PTHR10454">
    <property type="entry name" value="CASPASE"/>
    <property type="match status" value="1"/>
</dbReference>
<sequence>MSEQTNLETKMGHESQAGNPWKDDNLAQKDLLDVKRANSDKQNDSISNLTREETNDENQGITLKSHGHCRDIVLNGNYNDNDRDFVSEEDTVNNDVVSNNHQGDFELISEILRHEYDTVSDDHQTDHGVVTEYHLRENDTVSDDHKIGHGVVTEYHLCENDTVSDDHQIGHGVVTEYHLRENDTVSDDHQTDHGVVTEDDLHEYDTVSNNISVGAYHVTDDGDIAFMKLFSCFGKSKAKDKETTPFQKSTNDKAKEQQIDTALQTELKPLEMLYERGVKPRHPYIQIVRKSHSSDIIGGCTLKTSTGAPDHFEEPKLGNVKAEYDKYTPLSRSVIESYERHHPANTKAMSHDTRIHDLDKYDFSFPHRGLAVLIVNKRFINFNNRDGAQFDVTKSKDILQKLGYYQMNNDCKNLNKASTLNILKAARDTDHSAFDSFALIVSSHGDEKENPRKNGKKEHAIYSSDDQYIFTGDILEMFSDDNCPSLKGKPKLFFIQACRGSKTDLGAEIAVIQANDGNDNKAKQVIWTQPSAGHNDSFPSYYDGKNSEEETVESDQHLARVQSVDDTDARGFVDIWEDRPIVLCNNDCLIMYAIPSGHFAWRSNTDGSWMLHYLWVEVMNYDYRKPCSFLKVLTATNRKMANRETHTPGNLAKSGKKAIPAIIHQLDKDIVFRQKKYSEYSTITFV</sequence>
<dbReference type="Proteomes" id="UP001195483">
    <property type="component" value="Unassembled WGS sequence"/>
</dbReference>
<dbReference type="SMART" id="SM00115">
    <property type="entry name" value="CASc"/>
    <property type="match status" value="1"/>
</dbReference>
<accession>A0AAE0VY59</accession>